<dbReference type="SUPFAM" id="SSF102405">
    <property type="entry name" value="MCP/YpsA-like"/>
    <property type="match status" value="1"/>
</dbReference>
<dbReference type="RefSeq" id="WP_051187916.1">
    <property type="nucleotide sequence ID" value="NZ_QJKF01000027.1"/>
</dbReference>
<gene>
    <name evidence="3" type="ORF">DFR70_12734</name>
</gene>
<organism evidence="3 4">
    <name type="scientific">Nocardia tenerifensis</name>
    <dbReference type="NCBI Taxonomy" id="228006"/>
    <lineage>
        <taxon>Bacteria</taxon>
        <taxon>Bacillati</taxon>
        <taxon>Actinomycetota</taxon>
        <taxon>Actinomycetes</taxon>
        <taxon>Mycobacteriales</taxon>
        <taxon>Nocardiaceae</taxon>
        <taxon>Nocardia</taxon>
    </lineage>
</organism>
<evidence type="ECO:0000256" key="1">
    <source>
        <dbReference type="ARBA" id="ARBA00006525"/>
    </source>
</evidence>
<dbReference type="AlphaFoldDB" id="A0A318JKU4"/>
<proteinExistence type="inferred from homology"/>
<keyword evidence="4" id="KW-1185">Reference proteome</keyword>
<sequence>MSDSNKRKVAWAMLSRMASGPCAPLLALVDKVGVEETAAAMAEDPMLAGTRRGSQSTAAFDRAVSDLEEVERLGGRLVTPDDAEWPVESLACLFMDSDEPALVRPLALWVRGSCSLREATAHAIAVVGARACSSYGEHVTGEFVNDLVRQGWSATSGAAFGIDAAAHRAAMAGRGLTVAVMACGVDRVFPPDHQRLLEQIAERGLIVSEYPPGARVGRQSLLERNRLIAALSRAVIVIEAGMRSGSAPTVTWARRMGRPVFAVPGPITSATSRGCHHFIAGGEAQLATSAHEVIQALTTQDPTAAAASTGIGLLGPDGVIC</sequence>
<dbReference type="PANTHER" id="PTHR43022">
    <property type="entry name" value="PROTEIN SMF"/>
    <property type="match status" value="1"/>
</dbReference>
<protein>
    <submittedName>
        <fullName evidence="3">DNA processing protein</fullName>
    </submittedName>
</protein>
<dbReference type="InterPro" id="IPR057666">
    <property type="entry name" value="DrpA_SLOG"/>
</dbReference>
<dbReference type="OrthoDB" id="9785707at2"/>
<evidence type="ECO:0000313" key="4">
    <source>
        <dbReference type="Proteomes" id="UP000247569"/>
    </source>
</evidence>
<dbReference type="Gene3D" id="3.40.50.450">
    <property type="match status" value="1"/>
</dbReference>
<dbReference type="PANTHER" id="PTHR43022:SF1">
    <property type="entry name" value="PROTEIN SMF"/>
    <property type="match status" value="1"/>
</dbReference>
<reference evidence="3 4" key="1">
    <citation type="submission" date="2018-05" db="EMBL/GenBank/DDBJ databases">
        <title>Genomic Encyclopedia of Type Strains, Phase IV (KMG-IV): sequencing the most valuable type-strain genomes for metagenomic binning, comparative biology and taxonomic classification.</title>
        <authorList>
            <person name="Goeker M."/>
        </authorList>
    </citation>
    <scope>NUCLEOTIDE SEQUENCE [LARGE SCALE GENOMIC DNA]</scope>
    <source>
        <strain evidence="3 4">DSM 44704</strain>
    </source>
</reference>
<dbReference type="Proteomes" id="UP000247569">
    <property type="component" value="Unassembled WGS sequence"/>
</dbReference>
<dbReference type="NCBIfam" id="TIGR00732">
    <property type="entry name" value="dprA"/>
    <property type="match status" value="1"/>
</dbReference>
<dbReference type="GO" id="GO:0009294">
    <property type="term" value="P:DNA-mediated transformation"/>
    <property type="evidence" value="ECO:0007669"/>
    <property type="project" value="InterPro"/>
</dbReference>
<feature type="domain" description="Smf/DprA SLOG" evidence="2">
    <location>
        <begin position="78"/>
        <end position="297"/>
    </location>
</feature>
<name>A0A318JKU4_9NOCA</name>
<evidence type="ECO:0000259" key="2">
    <source>
        <dbReference type="Pfam" id="PF02481"/>
    </source>
</evidence>
<accession>A0A318JKU4</accession>
<comment type="caution">
    <text evidence="3">The sequence shown here is derived from an EMBL/GenBank/DDBJ whole genome shotgun (WGS) entry which is preliminary data.</text>
</comment>
<dbReference type="EMBL" id="QJKF01000027">
    <property type="protein sequence ID" value="PXX53423.1"/>
    <property type="molecule type" value="Genomic_DNA"/>
</dbReference>
<evidence type="ECO:0000313" key="3">
    <source>
        <dbReference type="EMBL" id="PXX53423.1"/>
    </source>
</evidence>
<dbReference type="Pfam" id="PF02481">
    <property type="entry name" value="DNA_processg_A"/>
    <property type="match status" value="1"/>
</dbReference>
<dbReference type="InterPro" id="IPR003488">
    <property type="entry name" value="DprA"/>
</dbReference>
<comment type="similarity">
    <text evidence="1">Belongs to the DprA/Smf family.</text>
</comment>